<evidence type="ECO:0008006" key="3">
    <source>
        <dbReference type="Google" id="ProtNLM"/>
    </source>
</evidence>
<dbReference type="STRING" id="43658.AT705_23575"/>
<protein>
    <recommendedName>
        <fullName evidence="3">Outer membrane protein beta-barrel domain-containing protein</fullName>
    </recommendedName>
</protein>
<name>A0A5S3UXF5_9GAMM</name>
<evidence type="ECO:0000313" key="2">
    <source>
        <dbReference type="Proteomes" id="UP000305729"/>
    </source>
</evidence>
<dbReference type="EMBL" id="CP045430">
    <property type="protein sequence ID" value="QPB85801.1"/>
    <property type="molecule type" value="Genomic_DNA"/>
</dbReference>
<reference evidence="1 2" key="1">
    <citation type="submission" date="2019-10" db="EMBL/GenBank/DDBJ databases">
        <title>Pseudoalteromonas rubra S4059.</title>
        <authorList>
            <person name="Paulsen S."/>
            <person name="Wang X."/>
        </authorList>
    </citation>
    <scope>NUCLEOTIDE SEQUENCE [LARGE SCALE GENOMIC DNA]</scope>
    <source>
        <strain evidence="1 2">S4059</strain>
    </source>
</reference>
<dbReference type="AlphaFoldDB" id="A0A5S3UXF5"/>
<gene>
    <name evidence="1" type="ORF">CWC22_022630</name>
</gene>
<dbReference type="RefSeq" id="WP_138538473.1">
    <property type="nucleotide sequence ID" value="NZ_CP045430.1"/>
</dbReference>
<proteinExistence type="predicted"/>
<accession>A0A5S3UXF5</accession>
<sequence>MKQLPSLAGLTLLLCGTSAMAEQVQAVNYDYVEAGYKRHGDQSDFSTGGMQLTVSKCVDEFYFELNAEQFERTVNQVNTAEGFETFHTNHGVELTRYRVGGGFIFDLDSTSSVDVGLLHGKMEIDYQIEYLAVRDDGLGSIKHHSSGSLDTDLWDLRVQYQNVFSNNLALKAAIGYEYLSGYAPNNLYGLVAVGYHFNKAWSVNTEYRYADEFRNWGVNLQYAF</sequence>
<evidence type="ECO:0000313" key="1">
    <source>
        <dbReference type="EMBL" id="QPB85801.1"/>
    </source>
</evidence>
<organism evidence="1 2">
    <name type="scientific">Pseudoalteromonas rubra</name>
    <dbReference type="NCBI Taxonomy" id="43658"/>
    <lineage>
        <taxon>Bacteria</taxon>
        <taxon>Pseudomonadati</taxon>
        <taxon>Pseudomonadota</taxon>
        <taxon>Gammaproteobacteria</taxon>
        <taxon>Alteromonadales</taxon>
        <taxon>Pseudoalteromonadaceae</taxon>
        <taxon>Pseudoalteromonas</taxon>
    </lineage>
</organism>
<dbReference type="Proteomes" id="UP000305729">
    <property type="component" value="Chromosome 2"/>
</dbReference>